<dbReference type="Gene3D" id="1.10.10.60">
    <property type="entry name" value="Homeodomain-like"/>
    <property type="match status" value="1"/>
</dbReference>
<dbReference type="Proteomes" id="UP001501183">
    <property type="component" value="Unassembled WGS sequence"/>
</dbReference>
<sequence length="291" mass="31070">MVSAAYYPHTLTRLSRDSTAGLVVGRATLGPIRLARIGWGADVTVESEHPGGYGVNIPLSGHLGSVIRGVDVVSAVGQATICPPDTTTHIDRWDRGCQILGVGIGIDHLDAHLVRVAEPGGRLPLQLDLRTPEGASWLRLVHSLAEQLTTDSGLLRNDLVAGQLAGAVTTALILAAAPPAEAAAPRPRIVKRVLDALHADPGRMWTAVDMAECAGVGVRRLQEGFRKYVGRSPSECLLDIRLERAHRELLAADGHCTVTDIAKRWGFTHTGRFAAAYRNKYGTSPSQSLRG</sequence>
<organism evidence="5 6">
    <name type="scientific">Rhodococcus olei</name>
    <dbReference type="NCBI Taxonomy" id="2161675"/>
    <lineage>
        <taxon>Bacteria</taxon>
        <taxon>Bacillati</taxon>
        <taxon>Actinomycetota</taxon>
        <taxon>Actinomycetes</taxon>
        <taxon>Mycobacteriales</taxon>
        <taxon>Nocardiaceae</taxon>
        <taxon>Rhodococcus</taxon>
    </lineage>
</organism>
<keyword evidence="6" id="KW-1185">Reference proteome</keyword>
<reference evidence="6" key="1">
    <citation type="journal article" date="2019" name="Int. J. Syst. Evol. Microbiol.">
        <title>The Global Catalogue of Microorganisms (GCM) 10K type strain sequencing project: providing services to taxonomists for standard genome sequencing and annotation.</title>
        <authorList>
            <consortium name="The Broad Institute Genomics Platform"/>
            <consortium name="The Broad Institute Genome Sequencing Center for Infectious Disease"/>
            <person name="Wu L."/>
            <person name="Ma J."/>
        </authorList>
    </citation>
    <scope>NUCLEOTIDE SEQUENCE [LARGE SCALE GENOMIC DNA]</scope>
    <source>
        <strain evidence="6">JCM 32206</strain>
    </source>
</reference>
<evidence type="ECO:0000313" key="5">
    <source>
        <dbReference type="EMBL" id="GAA4481344.1"/>
    </source>
</evidence>
<name>A0ABP8P6H6_9NOCA</name>
<feature type="domain" description="HTH araC/xylS-type" evidence="4">
    <location>
        <begin position="191"/>
        <end position="291"/>
    </location>
</feature>
<keyword evidence="3" id="KW-0804">Transcription</keyword>
<dbReference type="SMART" id="SM00342">
    <property type="entry name" value="HTH_ARAC"/>
    <property type="match status" value="1"/>
</dbReference>
<evidence type="ECO:0000256" key="2">
    <source>
        <dbReference type="ARBA" id="ARBA00023125"/>
    </source>
</evidence>
<evidence type="ECO:0000259" key="4">
    <source>
        <dbReference type="PROSITE" id="PS01124"/>
    </source>
</evidence>
<dbReference type="InterPro" id="IPR018060">
    <property type="entry name" value="HTH_AraC"/>
</dbReference>
<dbReference type="InterPro" id="IPR009057">
    <property type="entry name" value="Homeodomain-like_sf"/>
</dbReference>
<dbReference type="InterPro" id="IPR050204">
    <property type="entry name" value="AraC_XylS_family_regulators"/>
</dbReference>
<evidence type="ECO:0000256" key="1">
    <source>
        <dbReference type="ARBA" id="ARBA00023015"/>
    </source>
</evidence>
<dbReference type="EMBL" id="BAABFB010000048">
    <property type="protein sequence ID" value="GAA4481344.1"/>
    <property type="molecule type" value="Genomic_DNA"/>
</dbReference>
<accession>A0ABP8P6H6</accession>
<dbReference type="InterPro" id="IPR035418">
    <property type="entry name" value="AraC-bd_2"/>
</dbReference>
<dbReference type="PANTHER" id="PTHR46796">
    <property type="entry name" value="HTH-TYPE TRANSCRIPTIONAL ACTIVATOR RHAS-RELATED"/>
    <property type="match status" value="1"/>
</dbReference>
<dbReference type="RefSeq" id="WP_345346372.1">
    <property type="nucleotide sequence ID" value="NZ_BAABFB010000048.1"/>
</dbReference>
<dbReference type="PROSITE" id="PS01124">
    <property type="entry name" value="HTH_ARAC_FAMILY_2"/>
    <property type="match status" value="1"/>
</dbReference>
<gene>
    <name evidence="5" type="ORF">GCM10023094_29340</name>
</gene>
<keyword evidence="2" id="KW-0238">DNA-binding</keyword>
<protein>
    <recommendedName>
        <fullName evidence="4">HTH araC/xylS-type domain-containing protein</fullName>
    </recommendedName>
</protein>
<keyword evidence="1" id="KW-0805">Transcription regulation</keyword>
<comment type="caution">
    <text evidence="5">The sequence shown here is derived from an EMBL/GenBank/DDBJ whole genome shotgun (WGS) entry which is preliminary data.</text>
</comment>
<dbReference type="Pfam" id="PF14525">
    <property type="entry name" value="AraC_binding_2"/>
    <property type="match status" value="1"/>
</dbReference>
<dbReference type="SUPFAM" id="SSF46689">
    <property type="entry name" value="Homeodomain-like"/>
    <property type="match status" value="1"/>
</dbReference>
<evidence type="ECO:0000313" key="6">
    <source>
        <dbReference type="Proteomes" id="UP001501183"/>
    </source>
</evidence>
<proteinExistence type="predicted"/>
<dbReference type="Pfam" id="PF12833">
    <property type="entry name" value="HTH_18"/>
    <property type="match status" value="1"/>
</dbReference>
<evidence type="ECO:0000256" key="3">
    <source>
        <dbReference type="ARBA" id="ARBA00023163"/>
    </source>
</evidence>
<dbReference type="PANTHER" id="PTHR46796:SF12">
    <property type="entry name" value="HTH-TYPE DNA-BINDING TRANSCRIPTIONAL ACTIVATOR EUTR"/>
    <property type="match status" value="1"/>
</dbReference>